<evidence type="ECO:0000256" key="9">
    <source>
        <dbReference type="SAM" id="MobiDB-lite"/>
    </source>
</evidence>
<evidence type="ECO:0000256" key="6">
    <source>
        <dbReference type="ARBA" id="ARBA00022989"/>
    </source>
</evidence>
<evidence type="ECO:0000313" key="12">
    <source>
        <dbReference type="EMBL" id="KNE62817.1"/>
    </source>
</evidence>
<feature type="region of interest" description="Disordered" evidence="9">
    <location>
        <begin position="373"/>
        <end position="401"/>
    </location>
</feature>
<dbReference type="GO" id="GO:0005886">
    <property type="term" value="C:plasma membrane"/>
    <property type="evidence" value="ECO:0007669"/>
    <property type="project" value="TreeGrafter"/>
</dbReference>
<feature type="domain" description="Sphingomyelin synthase-like" evidence="11">
    <location>
        <begin position="271"/>
        <end position="341"/>
    </location>
</feature>
<reference evidence="13" key="2">
    <citation type="submission" date="2009-11" db="EMBL/GenBank/DDBJ databases">
        <title>The Genome Sequence of Allomyces macrogynus strain ATCC 38327.</title>
        <authorList>
            <consortium name="The Broad Institute Genome Sequencing Platform"/>
            <person name="Russ C."/>
            <person name="Cuomo C."/>
            <person name="Shea T."/>
            <person name="Young S.K."/>
            <person name="Zeng Q."/>
            <person name="Koehrsen M."/>
            <person name="Haas B."/>
            <person name="Borodovsky M."/>
            <person name="Guigo R."/>
            <person name="Alvarado L."/>
            <person name="Berlin A."/>
            <person name="Borenstein D."/>
            <person name="Chen Z."/>
            <person name="Engels R."/>
            <person name="Freedman E."/>
            <person name="Gellesch M."/>
            <person name="Goldberg J."/>
            <person name="Griggs A."/>
            <person name="Gujja S."/>
            <person name="Heiman D."/>
            <person name="Hepburn T."/>
            <person name="Howarth C."/>
            <person name="Jen D."/>
            <person name="Larson L."/>
            <person name="Lewis B."/>
            <person name="Mehta T."/>
            <person name="Park D."/>
            <person name="Pearson M."/>
            <person name="Roberts A."/>
            <person name="Saif S."/>
            <person name="Shenoy N."/>
            <person name="Sisk P."/>
            <person name="Stolte C."/>
            <person name="Sykes S."/>
            <person name="Walk T."/>
            <person name="White J."/>
            <person name="Yandava C."/>
            <person name="Burger G."/>
            <person name="Gray M.W."/>
            <person name="Holland P.W.H."/>
            <person name="King N."/>
            <person name="Lang F.B.F."/>
            <person name="Roger A.J."/>
            <person name="Ruiz-Trillo I."/>
            <person name="Lander E."/>
            <person name="Nusbaum C."/>
        </authorList>
    </citation>
    <scope>NUCLEOTIDE SEQUENCE [LARGE SCALE GENOMIC DNA]</scope>
    <source>
        <strain evidence="13">ATCC 38327</strain>
    </source>
</reference>
<dbReference type="InterPro" id="IPR025749">
    <property type="entry name" value="Sphingomyelin_synth-like_dom"/>
</dbReference>
<dbReference type="GO" id="GO:0005789">
    <property type="term" value="C:endoplasmic reticulum membrane"/>
    <property type="evidence" value="ECO:0007669"/>
    <property type="project" value="TreeGrafter"/>
</dbReference>
<dbReference type="AlphaFoldDB" id="A0A0L0SK07"/>
<reference evidence="12 13" key="1">
    <citation type="submission" date="2009-11" db="EMBL/GenBank/DDBJ databases">
        <title>Annotation of Allomyces macrogynus ATCC 38327.</title>
        <authorList>
            <consortium name="The Broad Institute Genome Sequencing Platform"/>
            <person name="Russ C."/>
            <person name="Cuomo C."/>
            <person name="Burger G."/>
            <person name="Gray M.W."/>
            <person name="Holland P.W.H."/>
            <person name="King N."/>
            <person name="Lang F.B.F."/>
            <person name="Roger A.J."/>
            <person name="Ruiz-Trillo I."/>
            <person name="Young S.K."/>
            <person name="Zeng Q."/>
            <person name="Gargeya S."/>
            <person name="Fitzgerald M."/>
            <person name="Haas B."/>
            <person name="Abouelleil A."/>
            <person name="Alvarado L."/>
            <person name="Arachchi H.M."/>
            <person name="Berlin A."/>
            <person name="Chapman S.B."/>
            <person name="Gearin G."/>
            <person name="Goldberg J."/>
            <person name="Griggs A."/>
            <person name="Gujja S."/>
            <person name="Hansen M."/>
            <person name="Heiman D."/>
            <person name="Howarth C."/>
            <person name="Larimer J."/>
            <person name="Lui A."/>
            <person name="MacDonald P.J.P."/>
            <person name="McCowen C."/>
            <person name="Montmayeur A."/>
            <person name="Murphy C."/>
            <person name="Neiman D."/>
            <person name="Pearson M."/>
            <person name="Priest M."/>
            <person name="Roberts A."/>
            <person name="Saif S."/>
            <person name="Shea T."/>
            <person name="Sisk P."/>
            <person name="Stolte C."/>
            <person name="Sykes S."/>
            <person name="Wortman J."/>
            <person name="Nusbaum C."/>
            <person name="Birren B."/>
        </authorList>
    </citation>
    <scope>NUCLEOTIDE SEQUENCE [LARGE SCALE GENOMIC DNA]</scope>
    <source>
        <strain evidence="12 13">ATCC 38327</strain>
    </source>
</reference>
<keyword evidence="5" id="KW-0746">Sphingolipid metabolism</keyword>
<sequence length="505" mass="53888">MADTRLLYAHQPPTLPGAASPPTAPASPPTVPDAVLLASSPTASAPVPIHVADPVPARSGSAPAVPTTAPRPVTPAAAAITANTTAATLPLPNSLPRSVSAPSPHKKSHRAAVRQWLRTRWPFWRSFYDIQLTLGAFAFIVICTYITCLANSTVDRTNPNNLLPIDQRRPLDDPAKHATFKLYRETGLPRNLSDTLVQLAAAMIILRGVTYGRYGCTVLRRAFYVGGIIYLLRAPTVLMTVLPNPLLDCVSHPNPNLFVDALLLLVQARYSCGDVFFSGHSIFFVLAARIWITYCDWRPVQILALIFGCLALFSLVFTSYHYSIDVWIAALIITTVYTLWHWTVKYKVGRDRWWGRLVRALDGQEELDRRETMAAAATAHSTTASSPESTSRSAAAAAVADASEADPETVVVVVPAAHAMNETGSGGRSGTPAATKMVQIPVAASGSPFTARSQQGAGGSSSAVVSGGPRATSPVRHRAMSPSSSNDEKRGGGYNGSMHDLHGGA</sequence>
<dbReference type="eggNOG" id="KOG3058">
    <property type="taxonomic scope" value="Eukaryota"/>
</dbReference>
<dbReference type="STRING" id="578462.A0A0L0SK07"/>
<evidence type="ECO:0000256" key="4">
    <source>
        <dbReference type="ARBA" id="ARBA00022692"/>
    </source>
</evidence>
<feature type="region of interest" description="Disordered" evidence="9">
    <location>
        <begin position="446"/>
        <end position="505"/>
    </location>
</feature>
<evidence type="ECO:0000256" key="8">
    <source>
        <dbReference type="ARBA" id="ARBA00023136"/>
    </source>
</evidence>
<dbReference type="VEuPathDB" id="FungiDB:AMAG_07995"/>
<keyword evidence="3" id="KW-0808">Transferase</keyword>
<dbReference type="OrthoDB" id="422827at2759"/>
<keyword evidence="7" id="KW-0443">Lipid metabolism</keyword>
<feature type="compositionally biased region" description="Pro residues" evidence="9">
    <location>
        <begin position="22"/>
        <end position="31"/>
    </location>
</feature>
<keyword evidence="13" id="KW-1185">Reference proteome</keyword>
<keyword evidence="8 10" id="KW-0472">Membrane</keyword>
<feature type="region of interest" description="Disordered" evidence="9">
    <location>
        <begin position="11"/>
        <end position="34"/>
    </location>
</feature>
<comment type="subcellular location">
    <subcellularLocation>
        <location evidence="1">Membrane</location>
        <topology evidence="1">Multi-pass membrane protein</topology>
    </subcellularLocation>
</comment>
<evidence type="ECO:0000256" key="7">
    <source>
        <dbReference type="ARBA" id="ARBA00023098"/>
    </source>
</evidence>
<evidence type="ECO:0000256" key="3">
    <source>
        <dbReference type="ARBA" id="ARBA00022679"/>
    </source>
</evidence>
<keyword evidence="4 10" id="KW-0812">Transmembrane</keyword>
<evidence type="ECO:0000313" key="13">
    <source>
        <dbReference type="Proteomes" id="UP000054350"/>
    </source>
</evidence>
<dbReference type="PANTHER" id="PTHR21290">
    <property type="entry name" value="SPHINGOMYELIN SYNTHETASE"/>
    <property type="match status" value="1"/>
</dbReference>
<dbReference type="PANTHER" id="PTHR21290:SF25">
    <property type="entry name" value="SPHINGOMYELIN SYNTHASE-RELATED PROTEIN 1"/>
    <property type="match status" value="1"/>
</dbReference>
<evidence type="ECO:0000256" key="5">
    <source>
        <dbReference type="ARBA" id="ARBA00022919"/>
    </source>
</evidence>
<keyword evidence="6 10" id="KW-1133">Transmembrane helix</keyword>
<dbReference type="Gene3D" id="1.20.144.10">
    <property type="entry name" value="Phosphatidic acid phosphatase type 2/haloperoxidase"/>
    <property type="match status" value="1"/>
</dbReference>
<dbReference type="EMBL" id="GG745341">
    <property type="protein sequence ID" value="KNE62817.1"/>
    <property type="molecule type" value="Genomic_DNA"/>
</dbReference>
<accession>A0A0L0SK07</accession>
<evidence type="ECO:0000256" key="1">
    <source>
        <dbReference type="ARBA" id="ARBA00004141"/>
    </source>
</evidence>
<proteinExistence type="inferred from homology"/>
<feature type="transmembrane region" description="Helical" evidence="10">
    <location>
        <begin position="262"/>
        <end position="288"/>
    </location>
</feature>
<dbReference type="CDD" id="cd01610">
    <property type="entry name" value="PAP2_like"/>
    <property type="match status" value="1"/>
</dbReference>
<dbReference type="Proteomes" id="UP000054350">
    <property type="component" value="Unassembled WGS sequence"/>
</dbReference>
<feature type="transmembrane region" description="Helical" evidence="10">
    <location>
        <begin position="326"/>
        <end position="344"/>
    </location>
</feature>
<evidence type="ECO:0000256" key="10">
    <source>
        <dbReference type="SAM" id="Phobius"/>
    </source>
</evidence>
<dbReference type="GO" id="GO:0000139">
    <property type="term" value="C:Golgi membrane"/>
    <property type="evidence" value="ECO:0007669"/>
    <property type="project" value="TreeGrafter"/>
</dbReference>
<evidence type="ECO:0000259" key="11">
    <source>
        <dbReference type="Pfam" id="PF14360"/>
    </source>
</evidence>
<protein>
    <recommendedName>
        <fullName evidence="11">Sphingomyelin synthase-like domain-containing protein</fullName>
    </recommendedName>
</protein>
<dbReference type="InterPro" id="IPR045221">
    <property type="entry name" value="Sphingomyelin_synth-like"/>
</dbReference>
<organism evidence="12 13">
    <name type="scientific">Allomyces macrogynus (strain ATCC 38327)</name>
    <name type="common">Allomyces javanicus var. macrogynus</name>
    <dbReference type="NCBI Taxonomy" id="578462"/>
    <lineage>
        <taxon>Eukaryota</taxon>
        <taxon>Fungi</taxon>
        <taxon>Fungi incertae sedis</taxon>
        <taxon>Blastocladiomycota</taxon>
        <taxon>Blastocladiomycetes</taxon>
        <taxon>Blastocladiales</taxon>
        <taxon>Blastocladiaceae</taxon>
        <taxon>Allomyces</taxon>
    </lineage>
</organism>
<feature type="transmembrane region" description="Helical" evidence="10">
    <location>
        <begin position="127"/>
        <end position="147"/>
    </location>
</feature>
<feature type="transmembrane region" description="Helical" evidence="10">
    <location>
        <begin position="300"/>
        <end position="320"/>
    </location>
</feature>
<dbReference type="GO" id="GO:0033188">
    <property type="term" value="F:sphingomyelin synthase activity"/>
    <property type="evidence" value="ECO:0007669"/>
    <property type="project" value="TreeGrafter"/>
</dbReference>
<dbReference type="GO" id="GO:0046513">
    <property type="term" value="P:ceramide biosynthetic process"/>
    <property type="evidence" value="ECO:0007669"/>
    <property type="project" value="TreeGrafter"/>
</dbReference>
<dbReference type="Pfam" id="PF14360">
    <property type="entry name" value="PAP2_C"/>
    <property type="match status" value="1"/>
</dbReference>
<gene>
    <name evidence="12" type="ORF">AMAG_07995</name>
</gene>
<dbReference type="GO" id="GO:0047493">
    <property type="term" value="F:ceramide cholinephosphotransferase activity"/>
    <property type="evidence" value="ECO:0007669"/>
    <property type="project" value="TreeGrafter"/>
</dbReference>
<feature type="transmembrane region" description="Helical" evidence="10">
    <location>
        <begin position="222"/>
        <end position="242"/>
    </location>
</feature>
<comment type="similarity">
    <text evidence="2">Belongs to the sphingomyelin synthase family.</text>
</comment>
<evidence type="ECO:0000256" key="2">
    <source>
        <dbReference type="ARBA" id="ARBA00005441"/>
    </source>
</evidence>
<name>A0A0L0SK07_ALLM3</name>